<dbReference type="EMBL" id="RDQH01000330">
    <property type="protein sequence ID" value="RXI01732.1"/>
    <property type="molecule type" value="Genomic_DNA"/>
</dbReference>
<evidence type="ECO:0000313" key="2">
    <source>
        <dbReference type="Proteomes" id="UP000290289"/>
    </source>
</evidence>
<dbReference type="AlphaFoldDB" id="A0A498K8L9"/>
<proteinExistence type="predicted"/>
<comment type="caution">
    <text evidence="1">The sequence shown here is derived from an EMBL/GenBank/DDBJ whole genome shotgun (WGS) entry which is preliminary data.</text>
</comment>
<dbReference type="Proteomes" id="UP000290289">
    <property type="component" value="Chromosome 4"/>
</dbReference>
<evidence type="ECO:0000313" key="1">
    <source>
        <dbReference type="EMBL" id="RXI01732.1"/>
    </source>
</evidence>
<protein>
    <submittedName>
        <fullName evidence="1">Uncharacterized protein</fullName>
    </submittedName>
</protein>
<sequence length="98" mass="11256">MECGDITYISTSPQIQWLDAHDSRCCSCFGRVIFCFGEKVGVNGEGAFGDVERVSFANKKSYSKTLTWCWKRRPTYGAVEIWMNKRVRIAVPFYVRLS</sequence>
<organism evidence="1 2">
    <name type="scientific">Malus domestica</name>
    <name type="common">Apple</name>
    <name type="synonym">Pyrus malus</name>
    <dbReference type="NCBI Taxonomy" id="3750"/>
    <lineage>
        <taxon>Eukaryota</taxon>
        <taxon>Viridiplantae</taxon>
        <taxon>Streptophyta</taxon>
        <taxon>Embryophyta</taxon>
        <taxon>Tracheophyta</taxon>
        <taxon>Spermatophyta</taxon>
        <taxon>Magnoliopsida</taxon>
        <taxon>eudicotyledons</taxon>
        <taxon>Gunneridae</taxon>
        <taxon>Pentapetalae</taxon>
        <taxon>rosids</taxon>
        <taxon>fabids</taxon>
        <taxon>Rosales</taxon>
        <taxon>Rosaceae</taxon>
        <taxon>Amygdaloideae</taxon>
        <taxon>Maleae</taxon>
        <taxon>Malus</taxon>
    </lineage>
</organism>
<name>A0A498K8L9_MALDO</name>
<keyword evidence="2" id="KW-1185">Reference proteome</keyword>
<reference evidence="1 2" key="1">
    <citation type="submission" date="2018-10" db="EMBL/GenBank/DDBJ databases">
        <title>A high-quality apple genome assembly.</title>
        <authorList>
            <person name="Hu J."/>
        </authorList>
    </citation>
    <scope>NUCLEOTIDE SEQUENCE [LARGE SCALE GENOMIC DNA]</scope>
    <source>
        <strain evidence="2">cv. HFTH1</strain>
        <tissue evidence="1">Young leaf</tissue>
    </source>
</reference>
<gene>
    <name evidence="1" type="ORF">DVH24_015081</name>
</gene>
<dbReference type="STRING" id="3750.A0A498K8L9"/>
<accession>A0A498K8L9</accession>